<dbReference type="Proteomes" id="UP000267250">
    <property type="component" value="Chromosome"/>
</dbReference>
<dbReference type="OrthoDB" id="371078at2"/>
<feature type="transmembrane region" description="Helical" evidence="1">
    <location>
        <begin position="93"/>
        <end position="113"/>
    </location>
</feature>
<dbReference type="AlphaFoldDB" id="A0A3Q9HNT0"/>
<feature type="transmembrane region" description="Helical" evidence="1">
    <location>
        <begin position="30"/>
        <end position="48"/>
    </location>
</feature>
<gene>
    <name evidence="2" type="ORF">BBF96_01230</name>
</gene>
<feature type="transmembrane region" description="Helical" evidence="1">
    <location>
        <begin position="60"/>
        <end position="87"/>
    </location>
</feature>
<dbReference type="PANTHER" id="PTHR35804:SF1">
    <property type="entry name" value="LYSINE EXPORTER LYSO"/>
    <property type="match status" value="1"/>
</dbReference>
<accession>A0A3Q9HNT0</accession>
<protein>
    <recommendedName>
        <fullName evidence="4">Lysine exporter LysO family protein</fullName>
    </recommendedName>
</protein>
<dbReference type="GO" id="GO:0015661">
    <property type="term" value="F:L-lysine efflux transmembrane transporter activity"/>
    <property type="evidence" value="ECO:0007669"/>
    <property type="project" value="InterPro"/>
</dbReference>
<proteinExistence type="predicted"/>
<sequence>MAWLILGAVGVGIGLGFFINDQMVQNLEQISTIALAILLLGIGIDLGQNKKIWYGLKEKGWRILLIPLAIAIGSIAAAGLCALIINLPLNEGTAIGAGFGWYSLSGILITRLYNNEIGAMAFLTNVFRELLAVLIMPFLAKHVGQITTIAPSGATSMDTTLPLISRLTNPETTLLAFVNGAILSALVPILVPLLIQL</sequence>
<dbReference type="GO" id="GO:0005886">
    <property type="term" value="C:plasma membrane"/>
    <property type="evidence" value="ECO:0007669"/>
    <property type="project" value="TreeGrafter"/>
</dbReference>
<dbReference type="RefSeq" id="WP_127015463.1">
    <property type="nucleotide sequence ID" value="NZ_CP016379.1"/>
</dbReference>
<organism evidence="2 3">
    <name type="scientific">Anoxybacter fermentans</name>
    <dbReference type="NCBI Taxonomy" id="1323375"/>
    <lineage>
        <taxon>Bacteria</taxon>
        <taxon>Bacillati</taxon>
        <taxon>Bacillota</taxon>
        <taxon>Clostridia</taxon>
        <taxon>Halanaerobiales</taxon>
        <taxon>Anoxybacter</taxon>
    </lineage>
</organism>
<feature type="transmembrane region" description="Helical" evidence="1">
    <location>
        <begin position="174"/>
        <end position="195"/>
    </location>
</feature>
<dbReference type="PANTHER" id="PTHR35804">
    <property type="entry name" value="LYSINE EXPORTER LYSO"/>
    <property type="match status" value="1"/>
</dbReference>
<evidence type="ECO:0008006" key="4">
    <source>
        <dbReference type="Google" id="ProtNLM"/>
    </source>
</evidence>
<dbReference type="KEGG" id="aft:BBF96_01230"/>
<dbReference type="EMBL" id="CP016379">
    <property type="protein sequence ID" value="AZR72135.1"/>
    <property type="molecule type" value="Genomic_DNA"/>
</dbReference>
<reference evidence="2 3" key="1">
    <citation type="submission" date="2016-07" db="EMBL/GenBank/DDBJ databases">
        <title>Genome and transcriptome analysis of iron-reducing fermentative bacteria Anoxybacter fermentans.</title>
        <authorList>
            <person name="Zeng X."/>
            <person name="Shao Z."/>
        </authorList>
    </citation>
    <scope>NUCLEOTIDE SEQUENCE [LARGE SCALE GENOMIC DNA]</scope>
    <source>
        <strain evidence="2 3">DY22613</strain>
    </source>
</reference>
<keyword evidence="1" id="KW-1133">Transmembrane helix</keyword>
<evidence type="ECO:0000313" key="2">
    <source>
        <dbReference type="EMBL" id="AZR72135.1"/>
    </source>
</evidence>
<evidence type="ECO:0000313" key="3">
    <source>
        <dbReference type="Proteomes" id="UP000267250"/>
    </source>
</evidence>
<name>A0A3Q9HNT0_9FIRM</name>
<keyword evidence="1" id="KW-0812">Transmembrane</keyword>
<evidence type="ECO:0000256" key="1">
    <source>
        <dbReference type="SAM" id="Phobius"/>
    </source>
</evidence>
<dbReference type="Pfam" id="PF03956">
    <property type="entry name" value="Lys_export"/>
    <property type="match status" value="1"/>
</dbReference>
<keyword evidence="1" id="KW-0472">Membrane</keyword>
<keyword evidence="3" id="KW-1185">Reference proteome</keyword>
<dbReference type="InterPro" id="IPR005642">
    <property type="entry name" value="LysO"/>
</dbReference>